<dbReference type="OrthoDB" id="10061407at2759"/>
<dbReference type="PANTHER" id="PTHR11371">
    <property type="entry name" value="DEOXYRIBONUCLEASE"/>
    <property type="match status" value="1"/>
</dbReference>
<dbReference type="PANTHER" id="PTHR11371:SF31">
    <property type="entry name" value="EXTRACELLULAR NUCLEASE"/>
    <property type="match status" value="1"/>
</dbReference>
<dbReference type="EMBL" id="CAJVPV010003526">
    <property type="protein sequence ID" value="CAG8553806.1"/>
    <property type="molecule type" value="Genomic_DNA"/>
</dbReference>
<reference evidence="4" key="1">
    <citation type="submission" date="2021-06" db="EMBL/GenBank/DDBJ databases">
        <authorList>
            <person name="Kallberg Y."/>
            <person name="Tangrot J."/>
            <person name="Rosling A."/>
        </authorList>
    </citation>
    <scope>NUCLEOTIDE SEQUENCE</scope>
    <source>
        <strain evidence="4">CL551</strain>
    </source>
</reference>
<dbReference type="GO" id="GO:0005634">
    <property type="term" value="C:nucleus"/>
    <property type="evidence" value="ECO:0007669"/>
    <property type="project" value="TreeGrafter"/>
</dbReference>
<proteinExistence type="predicted"/>
<dbReference type="PRINTS" id="PR00130">
    <property type="entry name" value="DNASEI"/>
</dbReference>
<dbReference type="AlphaFoldDB" id="A0A9N9B547"/>
<evidence type="ECO:0000313" key="5">
    <source>
        <dbReference type="Proteomes" id="UP000789342"/>
    </source>
</evidence>
<evidence type="ECO:0000256" key="2">
    <source>
        <dbReference type="ARBA" id="ARBA00022801"/>
    </source>
</evidence>
<dbReference type="InterPro" id="IPR016202">
    <property type="entry name" value="DNase_I"/>
</dbReference>
<keyword evidence="2" id="KW-0378">Hydrolase</keyword>
<evidence type="ECO:0000256" key="3">
    <source>
        <dbReference type="SAM" id="MobiDB-lite"/>
    </source>
</evidence>
<comment type="caution">
    <text evidence="4">The sequence shown here is derived from an EMBL/GenBank/DDBJ whole genome shotgun (WGS) entry which is preliminary data.</text>
</comment>
<keyword evidence="5" id="KW-1185">Reference proteome</keyword>
<dbReference type="SMART" id="SM00476">
    <property type="entry name" value="DNaseIc"/>
    <property type="match status" value="1"/>
</dbReference>
<feature type="region of interest" description="Disordered" evidence="3">
    <location>
        <begin position="1"/>
        <end position="100"/>
    </location>
</feature>
<dbReference type="GO" id="GO:0004530">
    <property type="term" value="F:deoxyribonuclease I activity"/>
    <property type="evidence" value="ECO:0007669"/>
    <property type="project" value="TreeGrafter"/>
</dbReference>
<keyword evidence="1" id="KW-0540">Nuclease</keyword>
<accession>A0A9N9B547</accession>
<feature type="compositionally biased region" description="Low complexity" evidence="3">
    <location>
        <begin position="64"/>
        <end position="89"/>
    </location>
</feature>
<feature type="compositionally biased region" description="Polar residues" evidence="3">
    <location>
        <begin position="43"/>
        <end position="53"/>
    </location>
</feature>
<evidence type="ECO:0000313" key="4">
    <source>
        <dbReference type="EMBL" id="CAG8553806.1"/>
    </source>
</evidence>
<organism evidence="4 5">
    <name type="scientific">Acaulospora morrowiae</name>
    <dbReference type="NCBI Taxonomy" id="94023"/>
    <lineage>
        <taxon>Eukaryota</taxon>
        <taxon>Fungi</taxon>
        <taxon>Fungi incertae sedis</taxon>
        <taxon>Mucoromycota</taxon>
        <taxon>Glomeromycotina</taxon>
        <taxon>Glomeromycetes</taxon>
        <taxon>Diversisporales</taxon>
        <taxon>Acaulosporaceae</taxon>
        <taxon>Acaulospora</taxon>
    </lineage>
</organism>
<dbReference type="SUPFAM" id="SSF56219">
    <property type="entry name" value="DNase I-like"/>
    <property type="match status" value="1"/>
</dbReference>
<dbReference type="Proteomes" id="UP000789342">
    <property type="component" value="Unassembled WGS sequence"/>
</dbReference>
<dbReference type="InterPro" id="IPR036691">
    <property type="entry name" value="Endo/exonu/phosph_ase_sf"/>
</dbReference>
<dbReference type="GO" id="GO:0003677">
    <property type="term" value="F:DNA binding"/>
    <property type="evidence" value="ECO:0007669"/>
    <property type="project" value="TreeGrafter"/>
</dbReference>
<name>A0A9N9B547_9GLOM</name>
<evidence type="ECO:0000256" key="1">
    <source>
        <dbReference type="ARBA" id="ARBA00022722"/>
    </source>
</evidence>
<gene>
    <name evidence="4" type="ORF">AMORRO_LOCUS5697</name>
</gene>
<dbReference type="GO" id="GO:0006308">
    <property type="term" value="P:DNA catabolic process"/>
    <property type="evidence" value="ECO:0007669"/>
    <property type="project" value="InterPro"/>
</dbReference>
<sequence length="535" mass="61017">MPPKPRKSGDEEYIPSSDSEESESPDENTSSPRRGRPKEKSTESSSAHGATSKHNPRSKKGSNKSPSKTVSYTSSSVHSSRTSSNSRPNVGGTKVVRKGTRRFVRRQNTLVVKKVDNSAEVELLAKLPLPSSSIPHVYNKKISLIGSINIQALGVKKFSNRVIMRIIADILMKYDIVLCQEIHIPKSQEELMQEFAEMVSTPATPYSYIASEPIGRNSYQERYLFMYRKNEWKVLDSYVIDDDEKLGDKFIRDPYVVRFEHLRKSNVRITLVGCHTQPEKAFDEIKVLVTDVYVNVKKKLQRDIIQEKRQRNRDRSVQEKAKKESQGFFSRLLSTLRTNLCCCFYSKRKSSVSMRDSKEEIEELSPSTGEGCDEPIVMMGDFNAAGAYVNKKQRAELDKVLQKNKLMWGIQHSTDTTVADGPNSAYDRFVFEVANERRWIGNTSVWRFDESWEKHSEDKTLIKKAAKQDSNGFPQWDDMQHSLMDCAAHQNLSIMSDHNNPVHNGCTSTLAIEKILVTCESQLQDDDRQIKTRVV</sequence>
<protein>
    <submittedName>
        <fullName evidence="4">11475_t:CDS:1</fullName>
    </submittedName>
</protein>
<dbReference type="Gene3D" id="3.60.10.10">
    <property type="entry name" value="Endonuclease/exonuclease/phosphatase"/>
    <property type="match status" value="1"/>
</dbReference>